<reference evidence="2" key="1">
    <citation type="submission" date="2023-06" db="EMBL/GenBank/DDBJ databases">
        <title>Draft Genome Sequences of Representative Paenibacillus Polymyxa, Bacillus cereus, Fictibacillus sp., and Brevibacillus agri Strains Isolated from Amazonian Dark Earth.</title>
        <authorList>
            <person name="Pellegrinetti T.A."/>
            <person name="Cunha I.C.M."/>
            <person name="Chaves M.G."/>
            <person name="Freitas A.S."/>
            <person name="Silva A.V.R."/>
            <person name="Tsai S.M."/>
            <person name="Mendes L.W."/>
        </authorList>
    </citation>
    <scope>NUCLEOTIDE SEQUENCE</scope>
    <source>
        <strain evidence="2">CENA-BCM004</strain>
    </source>
</reference>
<evidence type="ECO:0000259" key="1">
    <source>
        <dbReference type="Pfam" id="PF00561"/>
    </source>
</evidence>
<dbReference type="InterPro" id="IPR000073">
    <property type="entry name" value="AB_hydrolase_1"/>
</dbReference>
<organism evidence="2 3">
    <name type="scientific">Fictibacillus terranigra</name>
    <dbReference type="NCBI Taxonomy" id="3058424"/>
    <lineage>
        <taxon>Bacteria</taxon>
        <taxon>Bacillati</taxon>
        <taxon>Bacillota</taxon>
        <taxon>Bacilli</taxon>
        <taxon>Bacillales</taxon>
        <taxon>Fictibacillaceae</taxon>
        <taxon>Fictibacillus</taxon>
    </lineage>
</organism>
<keyword evidence="3" id="KW-1185">Reference proteome</keyword>
<name>A0ABT8E8D5_9BACL</name>
<dbReference type="GO" id="GO:0016787">
    <property type="term" value="F:hydrolase activity"/>
    <property type="evidence" value="ECO:0007669"/>
    <property type="project" value="UniProtKB-KW"/>
</dbReference>
<evidence type="ECO:0000313" key="2">
    <source>
        <dbReference type="EMBL" id="MDN4074150.1"/>
    </source>
</evidence>
<comment type="caution">
    <text evidence="2">The sequence shown here is derived from an EMBL/GenBank/DDBJ whole genome shotgun (WGS) entry which is preliminary data.</text>
</comment>
<dbReference type="Pfam" id="PF00561">
    <property type="entry name" value="Abhydrolase_1"/>
    <property type="match status" value="1"/>
</dbReference>
<dbReference type="EMBL" id="JAUHLN010000002">
    <property type="protein sequence ID" value="MDN4074150.1"/>
    <property type="molecule type" value="Genomic_DNA"/>
</dbReference>
<accession>A0ABT8E8D5</accession>
<dbReference type="Gene3D" id="3.40.50.1820">
    <property type="entry name" value="alpha/beta hydrolase"/>
    <property type="match status" value="1"/>
</dbReference>
<evidence type="ECO:0000313" key="3">
    <source>
        <dbReference type="Proteomes" id="UP001168694"/>
    </source>
</evidence>
<dbReference type="InterPro" id="IPR029058">
    <property type="entry name" value="AB_hydrolase_fold"/>
</dbReference>
<sequence>MLTPQQQEAANKALENFDFRDDLHKITADTLVISGKYDGLNPPDDGKEVARLIPHADFVVFEKSGHAPSVEEPKQIPMYSTSF</sequence>
<dbReference type="SUPFAM" id="SSF53474">
    <property type="entry name" value="alpha/beta-Hydrolases"/>
    <property type="match status" value="1"/>
</dbReference>
<gene>
    <name evidence="2" type="ORF">QYF49_14195</name>
</gene>
<dbReference type="Proteomes" id="UP001168694">
    <property type="component" value="Unassembled WGS sequence"/>
</dbReference>
<protein>
    <submittedName>
        <fullName evidence="2">Alpha/beta fold hydrolase</fullName>
    </submittedName>
</protein>
<proteinExistence type="predicted"/>
<dbReference type="RefSeq" id="WP_290400220.1">
    <property type="nucleotide sequence ID" value="NZ_JAUHLN010000002.1"/>
</dbReference>
<keyword evidence="2" id="KW-0378">Hydrolase</keyword>
<feature type="domain" description="AB hydrolase-1" evidence="1">
    <location>
        <begin position="17"/>
        <end position="73"/>
    </location>
</feature>